<dbReference type="AlphaFoldDB" id="A0A1S6HV23"/>
<sequence>MQKMTTFEFQAKEGQSEALLSFFKKILPATRSFPGNKGVETSRLSENEFIIIAYWELEGHLGKYLDWREKSGDFSILLSFLVQAPKIITYDVLEGV</sequence>
<organism evidence="2 3">
    <name type="scientific">Shewanella psychrophila</name>
    <dbReference type="NCBI Taxonomy" id="225848"/>
    <lineage>
        <taxon>Bacteria</taxon>
        <taxon>Pseudomonadati</taxon>
        <taxon>Pseudomonadota</taxon>
        <taxon>Gammaproteobacteria</taxon>
        <taxon>Alteromonadales</taxon>
        <taxon>Shewanellaceae</taxon>
        <taxon>Shewanella</taxon>
    </lineage>
</organism>
<dbReference type="Proteomes" id="UP000189545">
    <property type="component" value="Chromosome"/>
</dbReference>
<evidence type="ECO:0000259" key="1">
    <source>
        <dbReference type="Pfam" id="PF03992"/>
    </source>
</evidence>
<proteinExistence type="predicted"/>
<accession>A0A1S6HV23</accession>
<feature type="domain" description="ABM" evidence="1">
    <location>
        <begin position="7"/>
        <end position="61"/>
    </location>
</feature>
<dbReference type="InterPro" id="IPR011008">
    <property type="entry name" value="Dimeric_a/b-barrel"/>
</dbReference>
<dbReference type="SUPFAM" id="SSF54909">
    <property type="entry name" value="Dimeric alpha+beta barrel"/>
    <property type="match status" value="1"/>
</dbReference>
<dbReference type="Gene3D" id="3.30.70.100">
    <property type="match status" value="1"/>
</dbReference>
<dbReference type="RefSeq" id="WP_218919602.1">
    <property type="nucleotide sequence ID" value="NZ_CP014782.1"/>
</dbReference>
<reference evidence="2 3" key="1">
    <citation type="submission" date="2016-03" db="EMBL/GenBank/DDBJ databases">
        <title>Complete genome sequence of Shewanella psychrophila WP2, a deep sea bacterium isolated from west Pacific sediment.</title>
        <authorList>
            <person name="Xu G."/>
            <person name="Jian H."/>
        </authorList>
    </citation>
    <scope>NUCLEOTIDE SEQUENCE [LARGE SCALE GENOMIC DNA]</scope>
    <source>
        <strain evidence="2 3">WP2</strain>
    </source>
</reference>
<evidence type="ECO:0000313" key="2">
    <source>
        <dbReference type="EMBL" id="AQS39332.1"/>
    </source>
</evidence>
<dbReference type="InterPro" id="IPR007138">
    <property type="entry name" value="ABM_dom"/>
</dbReference>
<gene>
    <name evidence="2" type="ORF">Sps_04226</name>
</gene>
<dbReference type="KEGG" id="spsw:Sps_04226"/>
<evidence type="ECO:0000313" key="3">
    <source>
        <dbReference type="Proteomes" id="UP000189545"/>
    </source>
</evidence>
<dbReference type="Pfam" id="PF03992">
    <property type="entry name" value="ABM"/>
    <property type="match status" value="1"/>
</dbReference>
<dbReference type="EMBL" id="CP014782">
    <property type="protein sequence ID" value="AQS39332.1"/>
    <property type="molecule type" value="Genomic_DNA"/>
</dbReference>
<name>A0A1S6HV23_9GAMM</name>
<protein>
    <recommendedName>
        <fullName evidence="1">ABM domain-containing protein</fullName>
    </recommendedName>
</protein>
<keyword evidence="3" id="KW-1185">Reference proteome</keyword>